<dbReference type="InterPro" id="IPR013785">
    <property type="entry name" value="Aldolase_TIM"/>
</dbReference>
<protein>
    <submittedName>
        <fullName evidence="1">Hyaluronidase-4</fullName>
    </submittedName>
</protein>
<dbReference type="Gene3D" id="3.20.20.70">
    <property type="entry name" value="Aldolase class I"/>
    <property type="match status" value="1"/>
</dbReference>
<comment type="caution">
    <text evidence="1">The sequence shown here is derived from an EMBL/GenBank/DDBJ whole genome shotgun (WGS) entry which is preliminary data.</text>
</comment>
<keyword evidence="2" id="KW-1185">Reference proteome</keyword>
<dbReference type="STRING" id="8932.A0A2I0MK07"/>
<sequence>MNLTSFRGKPSDCTEAQNFVDAKLGPYIINDTAAAELCSRHLCQDNG</sequence>
<dbReference type="Proteomes" id="UP000053872">
    <property type="component" value="Unassembled WGS sequence"/>
</dbReference>
<name>A0A2I0MK07_COLLI</name>
<proteinExistence type="predicted"/>
<evidence type="ECO:0000313" key="1">
    <source>
        <dbReference type="EMBL" id="PKK30012.1"/>
    </source>
</evidence>
<evidence type="ECO:0000313" key="2">
    <source>
        <dbReference type="Proteomes" id="UP000053872"/>
    </source>
</evidence>
<dbReference type="EMBL" id="AKCR02000009">
    <property type="protein sequence ID" value="PKK30012.1"/>
    <property type="molecule type" value="Genomic_DNA"/>
</dbReference>
<gene>
    <name evidence="1" type="ORF">A306_00005082</name>
</gene>
<accession>A0A2I0MK07</accession>
<reference evidence="1 2" key="1">
    <citation type="journal article" date="2013" name="Science">
        <title>Genomic diversity and evolution of the head crest in the rock pigeon.</title>
        <authorList>
            <person name="Shapiro M.D."/>
            <person name="Kronenberg Z."/>
            <person name="Li C."/>
            <person name="Domyan E.T."/>
            <person name="Pan H."/>
            <person name="Campbell M."/>
            <person name="Tan H."/>
            <person name="Huff C.D."/>
            <person name="Hu H."/>
            <person name="Vickrey A.I."/>
            <person name="Nielsen S.C."/>
            <person name="Stringham S.A."/>
            <person name="Hu H."/>
            <person name="Willerslev E."/>
            <person name="Gilbert M.T."/>
            <person name="Yandell M."/>
            <person name="Zhang G."/>
            <person name="Wang J."/>
        </authorList>
    </citation>
    <scope>NUCLEOTIDE SEQUENCE [LARGE SCALE GENOMIC DNA]</scope>
    <source>
        <tissue evidence="1">Blood</tissue>
    </source>
</reference>
<dbReference type="AlphaFoldDB" id="A0A2I0MK07"/>
<organism evidence="1 2">
    <name type="scientific">Columba livia</name>
    <name type="common">Rock dove</name>
    <dbReference type="NCBI Taxonomy" id="8932"/>
    <lineage>
        <taxon>Eukaryota</taxon>
        <taxon>Metazoa</taxon>
        <taxon>Chordata</taxon>
        <taxon>Craniata</taxon>
        <taxon>Vertebrata</taxon>
        <taxon>Euteleostomi</taxon>
        <taxon>Archelosauria</taxon>
        <taxon>Archosauria</taxon>
        <taxon>Dinosauria</taxon>
        <taxon>Saurischia</taxon>
        <taxon>Theropoda</taxon>
        <taxon>Coelurosauria</taxon>
        <taxon>Aves</taxon>
        <taxon>Neognathae</taxon>
        <taxon>Neoaves</taxon>
        <taxon>Columbimorphae</taxon>
        <taxon>Columbiformes</taxon>
        <taxon>Columbidae</taxon>
        <taxon>Columba</taxon>
    </lineage>
</organism>
<dbReference type="InParanoid" id="A0A2I0MK07"/>